<dbReference type="Pfam" id="PF05600">
    <property type="entry name" value="CDK5RAP3"/>
    <property type="match status" value="1"/>
</dbReference>
<name>A0A131ZW77_SARSC</name>
<dbReference type="Proteomes" id="UP000616769">
    <property type="component" value="Unassembled WGS sequence"/>
</dbReference>
<comment type="caution">
    <text evidence="2">The sequence shown here is derived from an EMBL/GenBank/DDBJ whole genome shotgun (WGS) entry which is preliminary data.</text>
</comment>
<evidence type="ECO:0000256" key="1">
    <source>
        <dbReference type="ARBA" id="ARBA00007478"/>
    </source>
</evidence>
<protein>
    <submittedName>
        <fullName evidence="2">CDK5 regulatory subunit-associated protein 3-like protein</fullName>
    </submittedName>
</protein>
<organism evidence="2 3">
    <name type="scientific">Sarcoptes scabiei</name>
    <name type="common">Itch mite</name>
    <name type="synonym">Acarus scabiei</name>
    <dbReference type="NCBI Taxonomy" id="52283"/>
    <lineage>
        <taxon>Eukaryota</taxon>
        <taxon>Metazoa</taxon>
        <taxon>Ecdysozoa</taxon>
        <taxon>Arthropoda</taxon>
        <taxon>Chelicerata</taxon>
        <taxon>Arachnida</taxon>
        <taxon>Acari</taxon>
        <taxon>Acariformes</taxon>
        <taxon>Sarcoptiformes</taxon>
        <taxon>Astigmata</taxon>
        <taxon>Psoroptidia</taxon>
        <taxon>Sarcoptoidea</taxon>
        <taxon>Sarcoptidae</taxon>
        <taxon>Sarcoptinae</taxon>
        <taxon>Sarcoptes</taxon>
    </lineage>
</organism>
<dbReference type="GO" id="GO:0012505">
    <property type="term" value="C:endomembrane system"/>
    <property type="evidence" value="ECO:0007669"/>
    <property type="project" value="TreeGrafter"/>
</dbReference>
<dbReference type="EMBL" id="JXLN01004067">
    <property type="protein sequence ID" value="KPM03092.1"/>
    <property type="molecule type" value="Genomic_DNA"/>
</dbReference>
<gene>
    <name evidence="2" type="ORF">QR98_0015220</name>
</gene>
<dbReference type="GO" id="GO:0007346">
    <property type="term" value="P:regulation of mitotic cell cycle"/>
    <property type="evidence" value="ECO:0007669"/>
    <property type="project" value="TreeGrafter"/>
</dbReference>
<dbReference type="AlphaFoldDB" id="A0A131ZW77"/>
<dbReference type="InterPro" id="IPR008491">
    <property type="entry name" value="CDK5RAP3"/>
</dbReference>
<dbReference type="PANTHER" id="PTHR14894">
    <property type="entry name" value="CDK5 REGULATORY SUBUNIT-ASSOCIATED PROTEIN 3"/>
    <property type="match status" value="1"/>
</dbReference>
<evidence type="ECO:0000313" key="3">
    <source>
        <dbReference type="Proteomes" id="UP000616769"/>
    </source>
</evidence>
<proteinExistence type="inferred from homology"/>
<accession>A0A131ZW77</accession>
<dbReference type="VEuPathDB" id="VectorBase:SSCA010163"/>
<dbReference type="PANTHER" id="PTHR14894:SF0">
    <property type="entry name" value="CDK5 REGULATORY SUBUNIT-ASSOCIATED PROTEIN 3"/>
    <property type="match status" value="1"/>
</dbReference>
<reference evidence="2 3" key="1">
    <citation type="journal article" date="2015" name="Parasit. Vectors">
        <title>Draft genome of the scabies mite.</title>
        <authorList>
            <person name="Rider S.D.Jr."/>
            <person name="Morgan M.S."/>
            <person name="Arlian L.G."/>
        </authorList>
    </citation>
    <scope>NUCLEOTIDE SEQUENCE [LARGE SCALE GENOMIC DNA]</scope>
    <source>
        <strain evidence="2">Arlian Lab</strain>
    </source>
</reference>
<dbReference type="OrthoDB" id="340432at2759"/>
<sequence length="494" mass="58133">MNDSDIPIDIHTNKLLDWLISRRHCQKDYQKSLDLIRSKIKLAIVDMPQIDEVEDLLRKNVFDYYVCQRVLDILKKTDRSSKNIFGQYTSKRFQDWQEILKLYEKDNIYLAEDGQQLIRLVNYEVPSLKRLQSKYEQQIEEMERSILTQQKQSKNFLNEYNANCKKLRIEGESDDIRKELFDQLDQLPKRIDEIVKKISGLKPVFDYYQTFLQFILPSSIECLPILRYLLVNGNTSFFEFKHRRKPDSIEEFHLGAFIQQQSCQKNADDILDDDQIDFGDFSIECQTIGEKDPNKIESIEIDWNNCAESTMKSSIETESNVARGEEALGLLLNTEIHNRFLNELIEIEHFLLSRIAEMGSYYAIESFLFESAPTIIQMTTVDDLEKILSTVKEFRSEFESPSIKALYYMKNSPKYVENLYHKLNHFKELSKKALKKANDLERKRLNLIQNHSDIGPQIENLIDRTKSIQKRIEEAISKKYNNRIVNIMGGVQVL</sequence>
<evidence type="ECO:0000313" key="2">
    <source>
        <dbReference type="EMBL" id="KPM03092.1"/>
    </source>
</evidence>
<comment type="similarity">
    <text evidence="1">Belongs to the CDK5RAP3 family.</text>
</comment>